<feature type="transmembrane region" description="Helical" evidence="1">
    <location>
        <begin position="146"/>
        <end position="171"/>
    </location>
</feature>
<evidence type="ECO:0000313" key="2">
    <source>
        <dbReference type="EMBL" id="CAF0977531.1"/>
    </source>
</evidence>
<evidence type="ECO:0008006" key="7">
    <source>
        <dbReference type="Google" id="ProtNLM"/>
    </source>
</evidence>
<organism evidence="5 6">
    <name type="scientific">Rotaria sordida</name>
    <dbReference type="NCBI Taxonomy" id="392033"/>
    <lineage>
        <taxon>Eukaryota</taxon>
        <taxon>Metazoa</taxon>
        <taxon>Spiralia</taxon>
        <taxon>Gnathifera</taxon>
        <taxon>Rotifera</taxon>
        <taxon>Eurotatoria</taxon>
        <taxon>Bdelloidea</taxon>
        <taxon>Philodinida</taxon>
        <taxon>Philodinidae</taxon>
        <taxon>Rotaria</taxon>
    </lineage>
</organism>
<dbReference type="EMBL" id="CAJOBE010000422">
    <property type="protein sequence ID" value="CAF3639073.1"/>
    <property type="molecule type" value="Genomic_DNA"/>
</dbReference>
<keyword evidence="1" id="KW-1133">Transmembrane helix</keyword>
<feature type="transmembrane region" description="Helical" evidence="1">
    <location>
        <begin position="81"/>
        <end position="99"/>
    </location>
</feature>
<keyword evidence="1" id="KW-0472">Membrane</keyword>
<dbReference type="AlphaFoldDB" id="A0A818QH43"/>
<evidence type="ECO:0000313" key="6">
    <source>
        <dbReference type="Proteomes" id="UP000663874"/>
    </source>
</evidence>
<proteinExistence type="predicted"/>
<dbReference type="PANTHER" id="PTHR37919:SF2">
    <property type="entry name" value="EXPERA DOMAIN-CONTAINING PROTEIN"/>
    <property type="match status" value="1"/>
</dbReference>
<evidence type="ECO:0000313" key="3">
    <source>
        <dbReference type="EMBL" id="CAF1035178.1"/>
    </source>
</evidence>
<protein>
    <recommendedName>
        <fullName evidence="7">Emopamil-binding protein</fullName>
    </recommendedName>
</protein>
<evidence type="ECO:0000256" key="1">
    <source>
        <dbReference type="SAM" id="Phobius"/>
    </source>
</evidence>
<dbReference type="EMBL" id="CAJNOO010000793">
    <property type="protein sequence ID" value="CAF1035178.1"/>
    <property type="molecule type" value="Genomic_DNA"/>
</dbReference>
<evidence type="ECO:0000313" key="4">
    <source>
        <dbReference type="EMBL" id="CAF3594073.1"/>
    </source>
</evidence>
<dbReference type="Proteomes" id="UP000663874">
    <property type="component" value="Unassembled WGS sequence"/>
</dbReference>
<keyword evidence="1" id="KW-0812">Transmembrane</keyword>
<evidence type="ECO:0000313" key="5">
    <source>
        <dbReference type="EMBL" id="CAF3639073.1"/>
    </source>
</evidence>
<comment type="caution">
    <text evidence="5">The sequence shown here is derived from an EMBL/GenBank/DDBJ whole genome shotgun (WGS) entry which is preliminary data.</text>
</comment>
<dbReference type="EMBL" id="CAJNOU010000377">
    <property type="protein sequence ID" value="CAF0977531.1"/>
    <property type="molecule type" value="Genomic_DNA"/>
</dbReference>
<dbReference type="EMBL" id="CAJOAX010000453">
    <property type="protein sequence ID" value="CAF3594073.1"/>
    <property type="molecule type" value="Genomic_DNA"/>
</dbReference>
<dbReference type="Proteomes" id="UP000663882">
    <property type="component" value="Unassembled WGS sequence"/>
</dbReference>
<name>A0A818QH43_9BILA</name>
<dbReference type="OrthoDB" id="60858at2759"/>
<feature type="transmembrane region" description="Helical" evidence="1">
    <location>
        <begin position="21"/>
        <end position="41"/>
    </location>
</feature>
<sequence length="185" mass="21833">MQSKSNVRFNQYSQCFMPHWATAWAIIGSLICIWDATYVIVRPRSMANGDLFHIFFPYAKYITLDPLYGNLQNAFVIAQSWMNYVEITFTLLSVIVYHVNGRRNLGCLILLIVSVMTWSKTVLYFIHDYFERPLHPQKLPIEIETWEYLFLFIIPSLIWVVLPFACMWNIGRQILNLLNEKIKSK</sequence>
<reference evidence="5" key="1">
    <citation type="submission" date="2021-02" db="EMBL/GenBank/DDBJ databases">
        <authorList>
            <person name="Nowell W R."/>
        </authorList>
    </citation>
    <scope>NUCLEOTIDE SEQUENCE</scope>
</reference>
<dbReference type="PANTHER" id="PTHR37919">
    <property type="entry name" value="PROTEIN CBG05606"/>
    <property type="match status" value="1"/>
</dbReference>
<dbReference type="Proteomes" id="UP000663889">
    <property type="component" value="Unassembled WGS sequence"/>
</dbReference>
<gene>
    <name evidence="5" type="ORF">FNK824_LOCUS5343</name>
    <name evidence="4" type="ORF">OTI717_LOCUS6456</name>
    <name evidence="3" type="ORF">RFH988_LOCUS15926</name>
    <name evidence="2" type="ORF">SEV965_LOCUS9580</name>
</gene>
<accession>A0A818QH43</accession>
<feature type="transmembrane region" description="Helical" evidence="1">
    <location>
        <begin position="106"/>
        <end position="126"/>
    </location>
</feature>
<dbReference type="Proteomes" id="UP000663823">
    <property type="component" value="Unassembled WGS sequence"/>
</dbReference>